<dbReference type="Pfam" id="PF02734">
    <property type="entry name" value="Dak2"/>
    <property type="match status" value="1"/>
</dbReference>
<proteinExistence type="predicted"/>
<dbReference type="SMART" id="SM01120">
    <property type="entry name" value="Dak2"/>
    <property type="match status" value="1"/>
</dbReference>
<evidence type="ECO:0000313" key="3">
    <source>
        <dbReference type="EMBL" id="HGS21505.1"/>
    </source>
</evidence>
<dbReference type="EMBL" id="DSYK01000326">
    <property type="protein sequence ID" value="HGS21505.1"/>
    <property type="molecule type" value="Genomic_DNA"/>
</dbReference>
<dbReference type="Pfam" id="PF13684">
    <property type="entry name" value="FakA-like_C"/>
    <property type="match status" value="1"/>
</dbReference>
<dbReference type="InterPro" id="IPR004007">
    <property type="entry name" value="DhaL_dom"/>
</dbReference>
<evidence type="ECO:0000256" key="1">
    <source>
        <dbReference type="SAM" id="MobiDB-lite"/>
    </source>
</evidence>
<dbReference type="GO" id="GO:0004371">
    <property type="term" value="F:glycerone kinase activity"/>
    <property type="evidence" value="ECO:0007669"/>
    <property type="project" value="InterPro"/>
</dbReference>
<dbReference type="PANTHER" id="PTHR33434">
    <property type="entry name" value="DEGV DOMAIN-CONTAINING PROTEIN DR_1986-RELATED"/>
    <property type="match status" value="1"/>
</dbReference>
<dbReference type="PANTHER" id="PTHR33434:SF4">
    <property type="entry name" value="PHOSPHATASE PROTEIN"/>
    <property type="match status" value="1"/>
</dbReference>
<dbReference type="GO" id="GO:0006071">
    <property type="term" value="P:glycerol metabolic process"/>
    <property type="evidence" value="ECO:0007669"/>
    <property type="project" value="InterPro"/>
</dbReference>
<name>A0A7C4PLI9_9CHLR</name>
<gene>
    <name evidence="3" type="ORF">ENT37_06525</name>
</gene>
<dbReference type="SMART" id="SM01121">
    <property type="entry name" value="Dak1_2"/>
    <property type="match status" value="1"/>
</dbReference>
<organism evidence="3">
    <name type="scientific">Anaerolinea thermolimosa</name>
    <dbReference type="NCBI Taxonomy" id="229919"/>
    <lineage>
        <taxon>Bacteria</taxon>
        <taxon>Bacillati</taxon>
        <taxon>Chloroflexota</taxon>
        <taxon>Anaerolineae</taxon>
        <taxon>Anaerolineales</taxon>
        <taxon>Anaerolineaceae</taxon>
        <taxon>Anaerolinea</taxon>
    </lineage>
</organism>
<reference evidence="3" key="1">
    <citation type="journal article" date="2020" name="mSystems">
        <title>Genome- and Community-Level Interaction Insights into Carbon Utilization and Element Cycling Functions of Hydrothermarchaeota in Hydrothermal Sediment.</title>
        <authorList>
            <person name="Zhou Z."/>
            <person name="Liu Y."/>
            <person name="Xu W."/>
            <person name="Pan J."/>
            <person name="Luo Z.H."/>
            <person name="Li M."/>
        </authorList>
    </citation>
    <scope>NUCLEOTIDE SEQUENCE [LARGE SCALE GENOMIC DNA]</scope>
    <source>
        <strain evidence="3">SpSt-573</strain>
    </source>
</reference>
<dbReference type="PROSITE" id="PS51480">
    <property type="entry name" value="DHAL"/>
    <property type="match status" value="1"/>
</dbReference>
<accession>A0A7C4PLI9</accession>
<evidence type="ECO:0000259" key="2">
    <source>
        <dbReference type="PROSITE" id="PS51480"/>
    </source>
</evidence>
<dbReference type="InterPro" id="IPR050270">
    <property type="entry name" value="DegV_domain_contain"/>
</dbReference>
<dbReference type="InterPro" id="IPR036117">
    <property type="entry name" value="DhaL_dom_sf"/>
</dbReference>
<dbReference type="SUPFAM" id="SSF101473">
    <property type="entry name" value="DhaL-like"/>
    <property type="match status" value="1"/>
</dbReference>
<dbReference type="NCBIfam" id="TIGR03599">
    <property type="entry name" value="YloV"/>
    <property type="match status" value="1"/>
</dbReference>
<dbReference type="InterPro" id="IPR048394">
    <property type="entry name" value="FakA-like_M"/>
</dbReference>
<protein>
    <submittedName>
        <fullName evidence="3">DAK2 domain-containing protein</fullName>
    </submittedName>
</protein>
<comment type="caution">
    <text evidence="3">The sequence shown here is derived from an EMBL/GenBank/DDBJ whole genome shotgun (WGS) entry which is preliminary data.</text>
</comment>
<dbReference type="InterPro" id="IPR019986">
    <property type="entry name" value="YloV-like"/>
</dbReference>
<feature type="region of interest" description="Disordered" evidence="1">
    <location>
        <begin position="1"/>
        <end position="24"/>
    </location>
</feature>
<feature type="domain" description="DhaL" evidence="2">
    <location>
        <begin position="25"/>
        <end position="217"/>
    </location>
</feature>
<dbReference type="Pfam" id="PF21645">
    <property type="entry name" value="FakA-like_M"/>
    <property type="match status" value="1"/>
</dbReference>
<dbReference type="InterPro" id="IPR033470">
    <property type="entry name" value="FakA-like_C"/>
</dbReference>
<dbReference type="Gene3D" id="1.25.40.340">
    <property type="match status" value="1"/>
</dbReference>
<sequence>MSIEEANPTSPAGNPTGERKTLDGQGLRKLVEAGLVWLRTNQQTVNALNVFPVPDGDTGTNMVLTMQAAYNEVANSGEKNIGKVAHDIAQGALMGARGNSGVILSQIWRGFARALDNLEAMNADLFVQAIHESRNTAYKGVVRPVEGTILTVIKDISAAVDEARKENDDLVILLEKAVEAADASVKRTPDLLPILKQAGVVDSGGKGLFFILEGMLRKVKGLTLETNVAAVQPLSAMQIEQSAEEIEPGQDYEVVVDFRPRQELDLEKFYADLANMGTSIQVGEGDGMYRMHIHVPTEKRYTPIDYIMGLGTITKVAMENLLAQMEEIEQKTEAPKLSLTPVKPGQIAVVAVAPGPGIARIFASLGAAAIVEGGQTMNPSTEEILSAFENLPTDKIIILPNNKNIILAARNSAEVTVKKVKVIPCRSVPQGISALFCYDPDGDLEEVAEEMTRAIAEVETGEITTATRSVEINGVKVQQGEVIALLDGELVLSSHSLDEALLGLLDKASTEDRERITFFYGDNISRSEVNRLVDLVREKYPGHEIELHEGGQPNYQFIIAIE</sequence>
<dbReference type="AlphaFoldDB" id="A0A7C4PLI9"/>